<proteinExistence type="predicted"/>
<dbReference type="InterPro" id="IPR006674">
    <property type="entry name" value="HD_domain"/>
</dbReference>
<gene>
    <name evidence="2" type="ORF">H9865_11470</name>
</gene>
<dbReference type="Gene3D" id="1.10.3210.10">
    <property type="entry name" value="Hypothetical protein af1432"/>
    <property type="match status" value="1"/>
</dbReference>
<evidence type="ECO:0000259" key="1">
    <source>
        <dbReference type="Pfam" id="PF01966"/>
    </source>
</evidence>
<feature type="domain" description="HD" evidence="1">
    <location>
        <begin position="23"/>
        <end position="89"/>
    </location>
</feature>
<comment type="caution">
    <text evidence="2">The sequence shown here is derived from an EMBL/GenBank/DDBJ whole genome shotgun (WGS) entry which is preliminary data.</text>
</comment>
<dbReference type="Proteomes" id="UP000824193">
    <property type="component" value="Unassembled WGS sequence"/>
</dbReference>
<accession>A0A9D1V5W4</accession>
<name>A0A9D1V5W4_9FIRM</name>
<reference evidence="2" key="1">
    <citation type="journal article" date="2021" name="PeerJ">
        <title>Extensive microbial diversity within the chicken gut microbiome revealed by metagenomics and culture.</title>
        <authorList>
            <person name="Gilroy R."/>
            <person name="Ravi A."/>
            <person name="Getino M."/>
            <person name="Pursley I."/>
            <person name="Horton D.L."/>
            <person name="Alikhan N.F."/>
            <person name="Baker D."/>
            <person name="Gharbi K."/>
            <person name="Hall N."/>
            <person name="Watson M."/>
            <person name="Adriaenssens E.M."/>
            <person name="Foster-Nyarko E."/>
            <person name="Jarju S."/>
            <person name="Secka A."/>
            <person name="Antonio M."/>
            <person name="Oren A."/>
            <person name="Chaudhuri R.R."/>
            <person name="La Ragione R."/>
            <person name="Hildebrand F."/>
            <person name="Pallen M.J."/>
        </authorList>
    </citation>
    <scope>NUCLEOTIDE SEQUENCE</scope>
    <source>
        <strain evidence="2">2239</strain>
    </source>
</reference>
<evidence type="ECO:0000313" key="2">
    <source>
        <dbReference type="EMBL" id="HIX06695.1"/>
    </source>
</evidence>
<protein>
    <submittedName>
        <fullName evidence="2">HDIG domain-containing protein</fullName>
    </submittedName>
</protein>
<dbReference type="Pfam" id="PF01966">
    <property type="entry name" value="HD"/>
    <property type="match status" value="1"/>
</dbReference>
<dbReference type="PANTHER" id="PTHR38659:SF2">
    <property type="entry name" value="HDIG DOMAIN PROTEIN"/>
    <property type="match status" value="1"/>
</dbReference>
<dbReference type="AlphaFoldDB" id="A0A9D1V5W4"/>
<dbReference type="EMBL" id="DXFW01000039">
    <property type="protein sequence ID" value="HIX06695.1"/>
    <property type="molecule type" value="Genomic_DNA"/>
</dbReference>
<organism evidence="2 3">
    <name type="scientific">Candidatus Allofournierella pullicola</name>
    <dbReference type="NCBI Taxonomy" id="2838596"/>
    <lineage>
        <taxon>Bacteria</taxon>
        <taxon>Bacillati</taxon>
        <taxon>Bacillota</taxon>
        <taxon>Clostridia</taxon>
        <taxon>Eubacteriales</taxon>
        <taxon>Oscillospiraceae</taxon>
        <taxon>Allofournierella</taxon>
    </lineage>
</organism>
<dbReference type="NCBIfam" id="TIGR00277">
    <property type="entry name" value="HDIG"/>
    <property type="match status" value="1"/>
</dbReference>
<sequence length="189" mass="20830">MPGLTMEAARQLLASTTTEDHLFEHAIGVSAAMGAMARHFGADEEYWKAVGFLHDYDYEQFPEEHLHHTAEPLRAAGVDEESIRAILSHGWEFCTDVKPETDMEKSLFTVDELTGLVGATARMRPGGLSDLEVSSVKKKFKDKRFAAKIDRAVIQQGCDMLGMDLADVIGLCIEGMRTEMDALGLGPKE</sequence>
<dbReference type="PANTHER" id="PTHR38659">
    <property type="entry name" value="METAL-DEPENDENT PHOSPHOHYDROLASE"/>
    <property type="match status" value="1"/>
</dbReference>
<dbReference type="SUPFAM" id="SSF109604">
    <property type="entry name" value="HD-domain/PDEase-like"/>
    <property type="match status" value="1"/>
</dbReference>
<reference evidence="2" key="2">
    <citation type="submission" date="2021-04" db="EMBL/GenBank/DDBJ databases">
        <authorList>
            <person name="Gilroy R."/>
        </authorList>
    </citation>
    <scope>NUCLEOTIDE SEQUENCE</scope>
    <source>
        <strain evidence="2">2239</strain>
    </source>
</reference>
<evidence type="ECO:0000313" key="3">
    <source>
        <dbReference type="Proteomes" id="UP000824193"/>
    </source>
</evidence>
<dbReference type="InterPro" id="IPR006675">
    <property type="entry name" value="HDIG_dom"/>
</dbReference>